<dbReference type="Pfam" id="PF06186">
    <property type="entry name" value="DUF992"/>
    <property type="match status" value="1"/>
</dbReference>
<dbReference type="AlphaFoldDB" id="A0A840NB46"/>
<evidence type="ECO:0000313" key="3">
    <source>
        <dbReference type="Proteomes" id="UP000521227"/>
    </source>
</evidence>
<evidence type="ECO:0008006" key="4">
    <source>
        <dbReference type="Google" id="ProtNLM"/>
    </source>
</evidence>
<organism evidence="2 3">
    <name type="scientific">Afipia massiliensis</name>
    <dbReference type="NCBI Taxonomy" id="211460"/>
    <lineage>
        <taxon>Bacteria</taxon>
        <taxon>Pseudomonadati</taxon>
        <taxon>Pseudomonadota</taxon>
        <taxon>Alphaproteobacteria</taxon>
        <taxon>Hyphomicrobiales</taxon>
        <taxon>Nitrobacteraceae</taxon>
        <taxon>Afipia</taxon>
    </lineage>
</organism>
<name>A0A840NB46_9BRAD</name>
<comment type="caution">
    <text evidence="2">The sequence shown here is derived from an EMBL/GenBank/DDBJ whole genome shotgun (WGS) entry which is preliminary data.</text>
</comment>
<evidence type="ECO:0000256" key="1">
    <source>
        <dbReference type="SAM" id="SignalP"/>
    </source>
</evidence>
<sequence length="156" mass="16378">MRRGILILFCLSLVMGASHANAQESRAQAGELVCRGGPSVGLIVGSSQRLSCTFRSFETGRRYTYSGTMRRVGLDIGVTSGSRLLWVVFSARSSRVKRSTLAGTYVGASGDASFGFGAGANVLVGGFNRSISLQPLSIQGQTGVNLAVGVSRLTLR</sequence>
<dbReference type="InterPro" id="IPR009333">
    <property type="entry name" value="DUF992"/>
</dbReference>
<feature type="signal peptide" evidence="1">
    <location>
        <begin position="1"/>
        <end position="22"/>
    </location>
</feature>
<feature type="chain" id="PRO_5033004888" description="DUF992 domain-containing protein" evidence="1">
    <location>
        <begin position="23"/>
        <end position="156"/>
    </location>
</feature>
<keyword evidence="1" id="KW-0732">Signal</keyword>
<proteinExistence type="predicted"/>
<dbReference type="Proteomes" id="UP000521227">
    <property type="component" value="Unassembled WGS sequence"/>
</dbReference>
<accession>A0A840NB46</accession>
<evidence type="ECO:0000313" key="2">
    <source>
        <dbReference type="EMBL" id="MBB5053916.1"/>
    </source>
</evidence>
<dbReference type="EMBL" id="JACHIJ010000005">
    <property type="protein sequence ID" value="MBB5053916.1"/>
    <property type="molecule type" value="Genomic_DNA"/>
</dbReference>
<gene>
    <name evidence="2" type="ORF">HNQ36_003916</name>
</gene>
<protein>
    <recommendedName>
        <fullName evidence="4">DUF992 domain-containing protein</fullName>
    </recommendedName>
</protein>
<reference evidence="2 3" key="1">
    <citation type="submission" date="2020-08" db="EMBL/GenBank/DDBJ databases">
        <title>Genomic Encyclopedia of Type Strains, Phase IV (KMG-IV): sequencing the most valuable type-strain genomes for metagenomic binning, comparative biology and taxonomic classification.</title>
        <authorList>
            <person name="Goeker M."/>
        </authorList>
    </citation>
    <scope>NUCLEOTIDE SEQUENCE [LARGE SCALE GENOMIC DNA]</scope>
    <source>
        <strain evidence="2 3">DSM 17498</strain>
    </source>
</reference>